<evidence type="ECO:0000313" key="2">
    <source>
        <dbReference type="EMBL" id="KAL1605087.1"/>
    </source>
</evidence>
<sequence>MNRNSPHGAPPRGPSRPPYGSQDARSGSGSGSNLPTQAPAPTGGISLKKVAVRVARPAGPVPGTPSRAGAPAPPVVAAPKVEDGYVLFKKGYSRVTELFRSVLSYEGSADEHGNSWSSIYLALSTADAHFAPTLDESIPSTSSISSISSISAKGAELEELWSQLHPPATTPTPASLENKESVAMANYKADSTNASKSFPPGVQVHQPAAPSAVNKANTASDSTNASMSFPPGVQVEMPPPKGGLVSIKEEPAEDDLSPAPAKSNSNESIPEKKSEKRTGEKTMGAGLEHVSLQNSEREYLAKAADYLTSLPSNVGPTAESIINATTKLRRPYAPSAILEPDAVEVLKGRYVDAIFTFLHEINQSNKSVTKAHIADILATGDGSFLHLCSVLADQGFISIADLGQVVGLSKAVDSVLPNDEDTESPTLAPATVSKDPLEAMTSWPAREKRENAPKCRTCLLTGLPENISINKLQALVWGGKLESLQLPKSSSGKAIVKFCTAEACQKYFDVTENGITIPGTKTVVFVEKAEGPNSVNDVLAACTEGDATRCVRAYDADEDWGDVLLMRLATRAKGGQPKREVDIIKRGTTARGRSYIEFRFANIYAALQFKRELVEAEDWEHCTISYAPDPCEAAQGVHIKDEGEKQKPSGSF</sequence>
<gene>
    <name evidence="2" type="ORF">SLS60_004630</name>
</gene>
<feature type="compositionally biased region" description="Polar residues" evidence="1">
    <location>
        <begin position="23"/>
        <end position="36"/>
    </location>
</feature>
<organism evidence="2 3">
    <name type="scientific">Paraconiothyrium brasiliense</name>
    <dbReference type="NCBI Taxonomy" id="300254"/>
    <lineage>
        <taxon>Eukaryota</taxon>
        <taxon>Fungi</taxon>
        <taxon>Dikarya</taxon>
        <taxon>Ascomycota</taxon>
        <taxon>Pezizomycotina</taxon>
        <taxon>Dothideomycetes</taxon>
        <taxon>Pleosporomycetidae</taxon>
        <taxon>Pleosporales</taxon>
        <taxon>Massarineae</taxon>
        <taxon>Didymosphaeriaceae</taxon>
        <taxon>Paraconiothyrium</taxon>
    </lineage>
</organism>
<accession>A0ABR3RL09</accession>
<comment type="caution">
    <text evidence="2">The sequence shown here is derived from an EMBL/GenBank/DDBJ whole genome shotgun (WGS) entry which is preliminary data.</text>
</comment>
<evidence type="ECO:0008006" key="4">
    <source>
        <dbReference type="Google" id="ProtNLM"/>
    </source>
</evidence>
<feature type="region of interest" description="Disordered" evidence="1">
    <location>
        <begin position="191"/>
        <end position="285"/>
    </location>
</feature>
<evidence type="ECO:0000256" key="1">
    <source>
        <dbReference type="SAM" id="MobiDB-lite"/>
    </source>
</evidence>
<reference evidence="2 3" key="1">
    <citation type="submission" date="2024-02" db="EMBL/GenBank/DDBJ databases">
        <title>De novo assembly and annotation of 12 fungi associated with fruit tree decline syndrome in Ontario, Canada.</title>
        <authorList>
            <person name="Sulman M."/>
            <person name="Ellouze W."/>
            <person name="Ilyukhin E."/>
        </authorList>
    </citation>
    <scope>NUCLEOTIDE SEQUENCE [LARGE SCALE GENOMIC DNA]</scope>
    <source>
        <strain evidence="2 3">M42-189</strain>
    </source>
</reference>
<dbReference type="EMBL" id="JAKJXO020000005">
    <property type="protein sequence ID" value="KAL1605087.1"/>
    <property type="molecule type" value="Genomic_DNA"/>
</dbReference>
<proteinExistence type="predicted"/>
<evidence type="ECO:0000313" key="3">
    <source>
        <dbReference type="Proteomes" id="UP001521785"/>
    </source>
</evidence>
<feature type="compositionally biased region" description="Pro residues" evidence="1">
    <location>
        <begin position="8"/>
        <end position="17"/>
    </location>
</feature>
<keyword evidence="3" id="KW-1185">Reference proteome</keyword>
<feature type="region of interest" description="Disordered" evidence="1">
    <location>
        <begin position="1"/>
        <end position="48"/>
    </location>
</feature>
<name>A0ABR3RL09_9PLEO</name>
<protein>
    <recommendedName>
        <fullName evidence="4">RRM domain-containing protein</fullName>
    </recommendedName>
</protein>
<dbReference type="Proteomes" id="UP001521785">
    <property type="component" value="Unassembled WGS sequence"/>
</dbReference>
<feature type="compositionally biased region" description="Basic and acidic residues" evidence="1">
    <location>
        <begin position="269"/>
        <end position="280"/>
    </location>
</feature>
<feature type="compositionally biased region" description="Polar residues" evidence="1">
    <location>
        <begin position="214"/>
        <end position="227"/>
    </location>
</feature>